<dbReference type="Proteomes" id="UP000094626">
    <property type="component" value="Plasmid pSA2"/>
</dbReference>
<sequence length="144" mass="15689">MQADVQGLMMPAAGLGTILRTIGCFQSRPYKIDGSFGSRNVDTFKVGPVKSGMIEQTGERDSLAKRRDVTAGFTSAVSRFEQAEPQIPRSVLLEATRAAGAFQRSALGYLDHHEWSDRVRSDGQRLINVLTEIGFQPAGTTNSK</sequence>
<proteinExistence type="predicted"/>
<organism evidence="1 2">
    <name type="scientific">Novosphingobium resinovorum</name>
    <dbReference type="NCBI Taxonomy" id="158500"/>
    <lineage>
        <taxon>Bacteria</taxon>
        <taxon>Pseudomonadati</taxon>
        <taxon>Pseudomonadota</taxon>
        <taxon>Alphaproteobacteria</taxon>
        <taxon>Sphingomonadales</taxon>
        <taxon>Sphingomonadaceae</taxon>
        <taxon>Novosphingobium</taxon>
    </lineage>
</organism>
<keyword evidence="2" id="KW-1185">Reference proteome</keyword>
<gene>
    <name evidence="1" type="ORF">BES08_26090</name>
</gene>
<geneLocation type="plasmid" evidence="1 2">
    <name>pSA2</name>
</geneLocation>
<dbReference type="EMBL" id="CP017077">
    <property type="protein sequence ID" value="AOR80361.1"/>
    <property type="molecule type" value="Genomic_DNA"/>
</dbReference>
<evidence type="ECO:0000313" key="2">
    <source>
        <dbReference type="Proteomes" id="UP000094626"/>
    </source>
</evidence>
<dbReference type="AlphaFoldDB" id="A0A1D8AE79"/>
<reference evidence="2" key="1">
    <citation type="journal article" date="2017" name="J. Biotechnol.">
        <title>Complete genome sequence of Novosphingobium resinovorum SA1, a versatile xenobiotic-degrading bacterium capable of utilizing sulfanilic acid.</title>
        <authorList>
            <person name="Hegedus B."/>
            <person name="Kos P.B."/>
            <person name="Balint B."/>
            <person name="Maroti G."/>
            <person name="Gan H.M."/>
            <person name="Perei K."/>
            <person name="Rakhely G."/>
        </authorList>
    </citation>
    <scope>NUCLEOTIDE SEQUENCE [LARGE SCALE GENOMIC DNA]</scope>
    <source>
        <strain evidence="2">SA1</strain>
    </source>
</reference>
<name>A0A1D8AE79_9SPHN</name>
<protein>
    <submittedName>
        <fullName evidence="1">Uncharacterized protein</fullName>
    </submittedName>
</protein>
<keyword evidence="1" id="KW-0614">Plasmid</keyword>
<evidence type="ECO:0000313" key="1">
    <source>
        <dbReference type="EMBL" id="AOR80361.1"/>
    </source>
</evidence>
<dbReference type="KEGG" id="nre:BES08_26090"/>
<accession>A0A1D8AE79</accession>